<gene>
    <name evidence="11" type="ORF">RhiirA1_432687</name>
    <name evidence="13" type="ORF">RhiirA4_436150</name>
    <name evidence="12" type="ORF">RhiirC2_767069</name>
</gene>
<evidence type="ECO:0000256" key="6">
    <source>
        <dbReference type="ARBA" id="ARBA00023228"/>
    </source>
</evidence>
<evidence type="ECO:0000313" key="12">
    <source>
        <dbReference type="EMBL" id="PKK64812.1"/>
    </source>
</evidence>
<evidence type="ECO:0000313" key="16">
    <source>
        <dbReference type="Proteomes" id="UP000234323"/>
    </source>
</evidence>
<comment type="subcellular location">
    <subcellularLocation>
        <location evidence="3">Cytoplasm</location>
    </subcellularLocation>
    <subcellularLocation>
        <location evidence="2">Lysosome</location>
    </subcellularLocation>
    <subcellularLocation>
        <location evidence="1">Membrane</location>
    </subcellularLocation>
</comment>
<evidence type="ECO:0000313" key="13">
    <source>
        <dbReference type="EMBL" id="PKY38113.1"/>
    </source>
</evidence>
<dbReference type="Proteomes" id="UP000232688">
    <property type="component" value="Unassembled WGS sequence"/>
</dbReference>
<keyword evidence="6" id="KW-0458">Lysosome</keyword>
<evidence type="ECO:0000256" key="2">
    <source>
        <dbReference type="ARBA" id="ARBA00004371"/>
    </source>
</evidence>
<dbReference type="VEuPathDB" id="FungiDB:RhiirA1_432687"/>
<dbReference type="EMBL" id="LLXH01001186">
    <property type="protein sequence ID" value="PKC60178.1"/>
    <property type="molecule type" value="Genomic_DNA"/>
</dbReference>
<dbReference type="EMBL" id="LLXI01000018">
    <property type="protein sequence ID" value="PKY38113.1"/>
    <property type="molecule type" value="Genomic_DNA"/>
</dbReference>
<evidence type="ECO:0000256" key="8">
    <source>
        <dbReference type="ARBA" id="ARBA00041780"/>
    </source>
</evidence>
<evidence type="ECO:0000256" key="7">
    <source>
        <dbReference type="ARBA" id="ARBA00039594"/>
    </source>
</evidence>
<dbReference type="Pfam" id="PF07534">
    <property type="entry name" value="TLD"/>
    <property type="match status" value="1"/>
</dbReference>
<evidence type="ECO:0000256" key="3">
    <source>
        <dbReference type="ARBA" id="ARBA00004496"/>
    </source>
</evidence>
<dbReference type="SMART" id="SM00584">
    <property type="entry name" value="TLDc"/>
    <property type="match status" value="1"/>
</dbReference>
<dbReference type="AlphaFoldDB" id="A0A2I1EUK2"/>
<evidence type="ECO:0000256" key="9">
    <source>
        <dbReference type="ARBA" id="ARBA00042134"/>
    </source>
</evidence>
<keyword evidence="4" id="KW-0963">Cytoplasm</keyword>
<keyword evidence="5" id="KW-0472">Membrane</keyword>
<evidence type="ECO:0000313" key="14">
    <source>
        <dbReference type="Proteomes" id="UP000232688"/>
    </source>
</evidence>
<evidence type="ECO:0000259" key="10">
    <source>
        <dbReference type="PROSITE" id="PS51886"/>
    </source>
</evidence>
<evidence type="ECO:0000256" key="1">
    <source>
        <dbReference type="ARBA" id="ARBA00004370"/>
    </source>
</evidence>
<dbReference type="GO" id="GO:0006979">
    <property type="term" value="P:response to oxidative stress"/>
    <property type="evidence" value="ECO:0007669"/>
    <property type="project" value="TreeGrafter"/>
</dbReference>
<dbReference type="Proteomes" id="UP000234323">
    <property type="component" value="Unassembled WGS sequence"/>
</dbReference>
<reference evidence="13 16" key="1">
    <citation type="submission" date="2015-10" db="EMBL/GenBank/DDBJ databases">
        <title>Genome analyses suggest a sexual origin of heterokaryosis in a supposedly ancient asexual fungus.</title>
        <authorList>
            <person name="Ropars J."/>
            <person name="Sedzielewska K."/>
            <person name="Noel J."/>
            <person name="Charron P."/>
            <person name="Farinelli L."/>
            <person name="Marton T."/>
            <person name="Kruger M."/>
            <person name="Pelin A."/>
            <person name="Brachmann A."/>
            <person name="Corradi N."/>
        </authorList>
    </citation>
    <scope>NUCLEOTIDE SEQUENCE [LARGE SCALE GENOMIC DNA]</scope>
    <source>
        <strain evidence="13 16">A4</strain>
        <strain evidence="12 15">C2</strain>
    </source>
</reference>
<dbReference type="EMBL" id="LLXL01001374">
    <property type="protein sequence ID" value="PKK64812.1"/>
    <property type="molecule type" value="Genomic_DNA"/>
</dbReference>
<name>A0A2I1EUK2_9GLOM</name>
<proteinExistence type="predicted"/>
<dbReference type="PROSITE" id="PS51886">
    <property type="entry name" value="TLDC"/>
    <property type="match status" value="1"/>
</dbReference>
<reference evidence="14 15" key="2">
    <citation type="submission" date="2017-10" db="EMBL/GenBank/DDBJ databases">
        <title>Extensive intraspecific genome diversity in a model arbuscular mycorrhizal fungus.</title>
        <authorList>
            <person name="Chen E.C.H."/>
            <person name="Morin E."/>
            <person name="Baudet D."/>
            <person name="Noel J."/>
            <person name="Ndikumana S."/>
            <person name="Charron P."/>
            <person name="St-Onge C."/>
            <person name="Giorgi J."/>
            <person name="Grigoriev I.V."/>
            <person name="Roux C."/>
            <person name="Martin F.M."/>
            <person name="Corradi N."/>
        </authorList>
    </citation>
    <scope>NUCLEOTIDE SEQUENCE [LARGE SCALE GENOMIC DNA]</scope>
    <source>
        <strain evidence="11 14">A1</strain>
        <strain evidence="12 15">C2</strain>
    </source>
</reference>
<organism evidence="13 16">
    <name type="scientific">Rhizophagus irregularis</name>
    <dbReference type="NCBI Taxonomy" id="588596"/>
    <lineage>
        <taxon>Eukaryota</taxon>
        <taxon>Fungi</taxon>
        <taxon>Fungi incertae sedis</taxon>
        <taxon>Mucoromycota</taxon>
        <taxon>Glomeromycotina</taxon>
        <taxon>Glomeromycetes</taxon>
        <taxon>Glomerales</taxon>
        <taxon>Glomeraceae</taxon>
        <taxon>Rhizophagus</taxon>
    </lineage>
</organism>
<sequence>MVIVGDKDGNIFGGFAYEDWELKPNWYGNEKNFLFSIRPKLRIFPSTGYNDHYQYLNYGTKTLPNGLGMGGQFDFCGLWINSDIINGNSMATPLSSTYSSPQLSKKQEFKVDEIEVWLVKLTDKDPDEIPKGPKCSALDKNPAELELLEMATNKKMYSKEVREPNLLIDEEE</sequence>
<protein>
    <recommendedName>
        <fullName evidence="7">MTOR-associated protein MEAK7</fullName>
    </recommendedName>
    <alternativeName>
        <fullName evidence="9">TBC/LysM-associated domain-containing protein 1</fullName>
    </alternativeName>
    <alternativeName>
        <fullName evidence="8">TLD domain-containing protein 1</fullName>
    </alternativeName>
</protein>
<keyword evidence="16" id="KW-1185">Reference proteome</keyword>
<dbReference type="PANTHER" id="PTHR23354">
    <property type="entry name" value="NUCLEOLAR PROTEIN 7/ESTROGEN RECEPTOR COACTIVATOR-RELATED"/>
    <property type="match status" value="1"/>
</dbReference>
<dbReference type="InterPro" id="IPR006571">
    <property type="entry name" value="TLDc_dom"/>
</dbReference>
<dbReference type="PANTHER" id="PTHR23354:SF131">
    <property type="entry name" value="MTOR-ASSOCIATED PROTEIN MEAK7"/>
    <property type="match status" value="1"/>
</dbReference>
<reference evidence="11 14" key="3">
    <citation type="submission" date="2017-10" db="EMBL/GenBank/DDBJ databases">
        <title>Genome analyses suggest a sexual origin of heterokaryosis in a supposedly ancient asexual fungus.</title>
        <authorList>
            <person name="Corradi N."/>
            <person name="Sedzielewska K."/>
            <person name="Noel J."/>
            <person name="Charron P."/>
            <person name="Farinelli L."/>
            <person name="Marton T."/>
            <person name="Kruger M."/>
            <person name="Pelin A."/>
            <person name="Brachmann A."/>
            <person name="Corradi N."/>
        </authorList>
    </citation>
    <scope>NUCLEOTIDE SEQUENCE [LARGE SCALE GENOMIC DNA]</scope>
    <source>
        <strain evidence="11 14">A1</strain>
    </source>
</reference>
<comment type="caution">
    <text evidence="13">The sequence shown here is derived from an EMBL/GenBank/DDBJ whole genome shotgun (WGS) entry which is preliminary data.</text>
</comment>
<dbReference type="GO" id="GO:0005737">
    <property type="term" value="C:cytoplasm"/>
    <property type="evidence" value="ECO:0007669"/>
    <property type="project" value="UniProtKB-SubCell"/>
</dbReference>
<evidence type="ECO:0000256" key="5">
    <source>
        <dbReference type="ARBA" id="ARBA00023136"/>
    </source>
</evidence>
<dbReference type="VEuPathDB" id="FungiDB:FUN_004471"/>
<evidence type="ECO:0000313" key="15">
    <source>
        <dbReference type="Proteomes" id="UP000233469"/>
    </source>
</evidence>
<accession>A0A2I1EUK2</accession>
<evidence type="ECO:0000313" key="11">
    <source>
        <dbReference type="EMBL" id="PKC60178.1"/>
    </source>
</evidence>
<dbReference type="GO" id="GO:0016020">
    <property type="term" value="C:membrane"/>
    <property type="evidence" value="ECO:0007669"/>
    <property type="project" value="UniProtKB-SubCell"/>
</dbReference>
<evidence type="ECO:0000256" key="4">
    <source>
        <dbReference type="ARBA" id="ARBA00022490"/>
    </source>
</evidence>
<dbReference type="GO" id="GO:0005634">
    <property type="term" value="C:nucleus"/>
    <property type="evidence" value="ECO:0007669"/>
    <property type="project" value="TreeGrafter"/>
</dbReference>
<dbReference type="OrthoDB" id="26679at2759"/>
<feature type="domain" description="TLDc" evidence="10">
    <location>
        <begin position="1"/>
        <end position="120"/>
    </location>
</feature>
<dbReference type="Proteomes" id="UP000233469">
    <property type="component" value="Unassembled WGS sequence"/>
</dbReference>
<dbReference type="VEuPathDB" id="FungiDB:RhiirFUN_006643"/>